<reference evidence="2 3" key="1">
    <citation type="submission" date="2013-11" db="EMBL/GenBank/DDBJ databases">
        <title>Genome sequencing of Stegodyphus mimosarum.</title>
        <authorList>
            <person name="Bechsgaard J."/>
        </authorList>
    </citation>
    <scope>NUCLEOTIDE SEQUENCE [LARGE SCALE GENOMIC DNA]</scope>
</reference>
<dbReference type="OrthoDB" id="5959877at2759"/>
<organism evidence="2 3">
    <name type="scientific">Stegodyphus mimosarum</name>
    <name type="common">African social velvet spider</name>
    <dbReference type="NCBI Taxonomy" id="407821"/>
    <lineage>
        <taxon>Eukaryota</taxon>
        <taxon>Metazoa</taxon>
        <taxon>Ecdysozoa</taxon>
        <taxon>Arthropoda</taxon>
        <taxon>Chelicerata</taxon>
        <taxon>Arachnida</taxon>
        <taxon>Araneae</taxon>
        <taxon>Araneomorphae</taxon>
        <taxon>Entelegynae</taxon>
        <taxon>Eresoidea</taxon>
        <taxon>Eresidae</taxon>
        <taxon>Stegodyphus</taxon>
    </lineage>
</organism>
<feature type="signal peptide" evidence="1">
    <location>
        <begin position="1"/>
        <end position="19"/>
    </location>
</feature>
<dbReference type="Pfam" id="PF05960">
    <property type="entry name" value="DUF885"/>
    <property type="match status" value="1"/>
</dbReference>
<name>A0A087SZS2_STEMI</name>
<dbReference type="Proteomes" id="UP000054359">
    <property type="component" value="Unassembled WGS sequence"/>
</dbReference>
<gene>
    <name evidence="2" type="ORF">X975_27171</name>
</gene>
<dbReference type="AlphaFoldDB" id="A0A087SZS2"/>
<evidence type="ECO:0000313" key="3">
    <source>
        <dbReference type="Proteomes" id="UP000054359"/>
    </source>
</evidence>
<sequence>MSRYLILVLVITKIHSCLAQENSTSLVSNDSNIIPPTAISSSSDPRDPELIEEAANTMFDEYWQIYLMKIPESATVLGDHRYDDKLSSYSLKSFEKEKVMVTEFLQRANELLPHAPEEGETRMNLKLFVIILQYKLDQLMAGSYLFPISKIETPEMNLRYLLKYVKLNTTEQYWNLIARYRAVPKQIDEIIELMREGIRTNYTLNENSVFSDASKWKLSADDSPFYKHFANISSFVPEDEMEAIQENASDAIMNSLVPAFQKLADFMENEYRPHLRADIGVGSLPNGEYFYKNKLAYHLTDATVNADEIHRMGLSEVARISHEMEEVIRDLGLNFTRQEFSNHLRNDSSQFFTSEEEALNTYREVIETAIKPKLPELFKIVPQKILTVEKIPNDMATGPRAYYLQASADNSTPATFFLDTSSLRNIPKYEVMTLAMHEGVPGHHFQISYAMEQNDFPDFRKYGFNSNAFIEGWALYAEYLGYELGLYEDPYQRYGHLSEEIFRACRMVVDTGMHVFGWSRQQAIDYMMENSAATLDNIEREVDRYITWPGQACAYKYGEMKIKELRRKAEAELGDAFDIKEFHDVILRNNGPMDLVAEQVDRHIAVTLASRS</sequence>
<accession>A0A087SZS2</accession>
<feature type="non-terminal residue" evidence="2">
    <location>
        <position position="612"/>
    </location>
</feature>
<dbReference type="PANTHER" id="PTHR33361">
    <property type="entry name" value="GLR0591 PROTEIN"/>
    <property type="match status" value="1"/>
</dbReference>
<dbReference type="PANTHER" id="PTHR33361:SF2">
    <property type="entry name" value="DUF885 DOMAIN-CONTAINING PROTEIN"/>
    <property type="match status" value="1"/>
</dbReference>
<proteinExistence type="predicted"/>
<evidence type="ECO:0000256" key="1">
    <source>
        <dbReference type="SAM" id="SignalP"/>
    </source>
</evidence>
<dbReference type="InterPro" id="IPR010281">
    <property type="entry name" value="DUF885"/>
</dbReference>
<dbReference type="EMBL" id="KK112715">
    <property type="protein sequence ID" value="KFM58361.1"/>
    <property type="molecule type" value="Genomic_DNA"/>
</dbReference>
<keyword evidence="1" id="KW-0732">Signal</keyword>
<keyword evidence="3" id="KW-1185">Reference proteome</keyword>
<evidence type="ECO:0000313" key="2">
    <source>
        <dbReference type="EMBL" id="KFM58361.1"/>
    </source>
</evidence>
<dbReference type="OMA" id="MARREMK"/>
<evidence type="ECO:0008006" key="4">
    <source>
        <dbReference type="Google" id="ProtNLM"/>
    </source>
</evidence>
<protein>
    <recommendedName>
        <fullName evidence="4">DUF885 domain-containing protein</fullName>
    </recommendedName>
</protein>
<feature type="chain" id="PRO_5001829173" description="DUF885 domain-containing protein" evidence="1">
    <location>
        <begin position="20"/>
        <end position="612"/>
    </location>
</feature>